<dbReference type="Pfam" id="PF07042">
    <property type="entry name" value="TrfA"/>
    <property type="match status" value="1"/>
</dbReference>
<gene>
    <name evidence="1" type="ORF">CARN6_2738</name>
</gene>
<proteinExistence type="predicted"/>
<accession>E6QHB9</accession>
<evidence type="ECO:0000313" key="1">
    <source>
        <dbReference type="EMBL" id="CBI06633.1"/>
    </source>
</evidence>
<comment type="caution">
    <text evidence="1">The sequence shown here is derived from an EMBL/GenBank/DDBJ whole genome shotgun (WGS) entry which is preliminary data.</text>
</comment>
<dbReference type="EMBL" id="CABQ01000002">
    <property type="protein sequence ID" value="CBI06633.1"/>
    <property type="molecule type" value="Genomic_DNA"/>
</dbReference>
<dbReference type="InterPro" id="IPR010751">
    <property type="entry name" value="TrfA"/>
</dbReference>
<dbReference type="AlphaFoldDB" id="E6QHB9"/>
<reference evidence="1" key="1">
    <citation type="submission" date="2009-10" db="EMBL/GenBank/DDBJ databases">
        <title>Diversity of trophic interactions inside an arsenic-rich microbial ecosystem.</title>
        <authorList>
            <person name="Bertin P.N."/>
            <person name="Heinrich-Salmeron A."/>
            <person name="Pelletier E."/>
            <person name="Goulhen-Chollet F."/>
            <person name="Arsene-Ploetze F."/>
            <person name="Gallien S."/>
            <person name="Calteau A."/>
            <person name="Vallenet D."/>
            <person name="Casiot C."/>
            <person name="Chane-Woon-Ming B."/>
            <person name="Giloteaux L."/>
            <person name="Barakat M."/>
            <person name="Bonnefoy V."/>
            <person name="Bruneel O."/>
            <person name="Chandler M."/>
            <person name="Cleiss J."/>
            <person name="Duran R."/>
            <person name="Elbaz-Poulichet F."/>
            <person name="Fonknechten N."/>
            <person name="Lauga B."/>
            <person name="Mornico D."/>
            <person name="Ortet P."/>
            <person name="Schaeffer C."/>
            <person name="Siguier P."/>
            <person name="Alexander Thil Smith A."/>
            <person name="Van Dorsselaer A."/>
            <person name="Weissenbach J."/>
            <person name="Medigue C."/>
            <person name="Le Paslier D."/>
        </authorList>
    </citation>
    <scope>NUCLEOTIDE SEQUENCE</scope>
</reference>
<organism evidence="1">
    <name type="scientific">mine drainage metagenome</name>
    <dbReference type="NCBI Taxonomy" id="410659"/>
    <lineage>
        <taxon>unclassified sequences</taxon>
        <taxon>metagenomes</taxon>
        <taxon>ecological metagenomes</taxon>
    </lineage>
</organism>
<name>E6QHB9_9ZZZZ</name>
<protein>
    <submittedName>
        <fullName evidence="1">Uncharacterized protein</fullName>
    </submittedName>
</protein>
<sequence length="308" mass="34956">MNQSITKPTHDPGASGQIEHATIVSRTHEQIARIRDLHVETKRVALQMKLFPKWPDDRRGAPPQVLRSSIFGVLRRGRKKRIVDMPVATNDTSTMTLTGWLLDQHDFDVWLEIYHLARTLTPGGEVRFTIHAMLKRLRISSADGDAYDRLKRRLKQLMETTLTYDTPESYGGSGSLIASFRIDKKTGEAIVKTNPEMRGLWESVAWLNIEQRRSLGTNQLAKAMHAALAALPDWPPIRAERLMIRVGSDRARVRDFKDDLRHVLDNFERRGWILSYKLGRGDQGMIEIKKVPTPSQARALAARAAQGP</sequence>